<keyword evidence="2" id="KW-1185">Reference proteome</keyword>
<organism evidence="1 2">
    <name type="scientific">Paenibacillus anaericanus</name>
    <dbReference type="NCBI Taxonomy" id="170367"/>
    <lineage>
        <taxon>Bacteria</taxon>
        <taxon>Bacillati</taxon>
        <taxon>Bacillota</taxon>
        <taxon>Bacilli</taxon>
        <taxon>Bacillales</taxon>
        <taxon>Paenibacillaceae</taxon>
        <taxon>Paenibacillus</taxon>
    </lineage>
</organism>
<dbReference type="AlphaFoldDB" id="A0A3S1BRW9"/>
<evidence type="ECO:0000313" key="1">
    <source>
        <dbReference type="EMBL" id="RUT48073.1"/>
    </source>
</evidence>
<reference evidence="1 2" key="1">
    <citation type="submission" date="2018-12" db="EMBL/GenBank/DDBJ databases">
        <authorList>
            <person name="Sun L."/>
            <person name="Chen Z."/>
        </authorList>
    </citation>
    <scope>NUCLEOTIDE SEQUENCE [LARGE SCALE GENOMIC DNA]</scope>
    <source>
        <strain evidence="1 2">DSM 15890</strain>
    </source>
</reference>
<sequence length="429" mass="49161">MNEVMQWTMKRWVPALVGCFLLLVLSGCTFISDPKTLMKTPELSSEKASLKSVIEAELKGAPIVSPRNVSDVSAIRVADLNKDGIDEAVVFYETPEETVRIHGLILARLGDTWEPKVRFDGEGQVLESFDLKDMTGDGHIDIIAGFSSGDKELQKGLTIYTYDANEVEKLLSLPYNHFMIDDLNLDSTPDITVVTVKKDQYSTVTTYQYDASFESGSFEELDHIQLEDHITEYYNAVHGNITPKVKGIILDAALGTNDAYSHVIVMKDGKLVDLLDQDFTYKAYPIMSGDVNDDGILEIGRLEIPKGWEFIAFDEIPWLFSYYQWDEDKGLKFVMQQYMDLQGRFYFSFPNDWRGNVTIDTKNSDKNKYLRFIRIDNNETLAEIRFFSLSEWERYKSDWELLARDNDKVIGFLSHSELRVNKGEKEIKR</sequence>
<dbReference type="EMBL" id="RZNY01000002">
    <property type="protein sequence ID" value="RUT48073.1"/>
    <property type="molecule type" value="Genomic_DNA"/>
</dbReference>
<dbReference type="OrthoDB" id="1743319at2"/>
<dbReference type="SUPFAM" id="SSF69318">
    <property type="entry name" value="Integrin alpha N-terminal domain"/>
    <property type="match status" value="1"/>
</dbReference>
<protein>
    <recommendedName>
        <fullName evidence="3">VCBS repeat-containing protein</fullName>
    </recommendedName>
</protein>
<accession>A0A3S1BRW9</accession>
<proteinExistence type="predicted"/>
<dbReference type="Proteomes" id="UP000279446">
    <property type="component" value="Unassembled WGS sequence"/>
</dbReference>
<evidence type="ECO:0000313" key="2">
    <source>
        <dbReference type="Proteomes" id="UP000279446"/>
    </source>
</evidence>
<name>A0A3S1BRW9_9BACL</name>
<dbReference type="InterPro" id="IPR028994">
    <property type="entry name" value="Integrin_alpha_N"/>
</dbReference>
<comment type="caution">
    <text evidence="1">The sequence shown here is derived from an EMBL/GenBank/DDBJ whole genome shotgun (WGS) entry which is preliminary data.</text>
</comment>
<evidence type="ECO:0008006" key="3">
    <source>
        <dbReference type="Google" id="ProtNLM"/>
    </source>
</evidence>
<gene>
    <name evidence="1" type="ORF">EJP82_02725</name>
</gene>